<reference evidence="1 2" key="1">
    <citation type="journal article" date="2023" name="Mol. Biol. Evol.">
        <title>Genomics of Secondarily Temperate Adaptation in the Only Non-Antarctic Icefish.</title>
        <authorList>
            <person name="Rivera-Colon A.G."/>
            <person name="Rayamajhi N."/>
            <person name="Minhas B.F."/>
            <person name="Madrigal G."/>
            <person name="Bilyk K.T."/>
            <person name="Yoon V."/>
            <person name="Hune M."/>
            <person name="Gregory S."/>
            <person name="Cheng C.H.C."/>
            <person name="Catchen J.M."/>
        </authorList>
    </citation>
    <scope>NUCLEOTIDE SEQUENCE [LARGE SCALE GENOMIC DNA]</scope>
    <source>
        <strain evidence="1">JC2023a</strain>
    </source>
</reference>
<comment type="caution">
    <text evidence="1">The sequence shown here is derived from an EMBL/GenBank/DDBJ whole genome shotgun (WGS) entry which is preliminary data.</text>
</comment>
<sequence length="66" mass="7679">MVLISHIHFHTSTETPCNTTTQKKRKETTVIFTRYTEQIVVMVMDDHSKKKVHSEDASRFLSSPPF</sequence>
<accession>A0AAN8BJA4</accession>
<proteinExistence type="predicted"/>
<dbReference type="Proteomes" id="UP001335648">
    <property type="component" value="Unassembled WGS sequence"/>
</dbReference>
<dbReference type="EMBL" id="JAULUE010002060">
    <property type="protein sequence ID" value="KAK5885599.1"/>
    <property type="molecule type" value="Genomic_DNA"/>
</dbReference>
<evidence type="ECO:0000313" key="1">
    <source>
        <dbReference type="EMBL" id="KAK5885599.1"/>
    </source>
</evidence>
<gene>
    <name evidence="1" type="ORF">CesoFtcFv8_019295</name>
</gene>
<name>A0AAN8BJA4_9TELE</name>
<evidence type="ECO:0000313" key="2">
    <source>
        <dbReference type="Proteomes" id="UP001335648"/>
    </source>
</evidence>
<dbReference type="AlphaFoldDB" id="A0AAN8BJA4"/>
<protein>
    <submittedName>
        <fullName evidence="1">Uncharacterized protein</fullName>
    </submittedName>
</protein>
<organism evidence="1 2">
    <name type="scientific">Champsocephalus esox</name>
    <name type="common">pike icefish</name>
    <dbReference type="NCBI Taxonomy" id="159716"/>
    <lineage>
        <taxon>Eukaryota</taxon>
        <taxon>Metazoa</taxon>
        <taxon>Chordata</taxon>
        <taxon>Craniata</taxon>
        <taxon>Vertebrata</taxon>
        <taxon>Euteleostomi</taxon>
        <taxon>Actinopterygii</taxon>
        <taxon>Neopterygii</taxon>
        <taxon>Teleostei</taxon>
        <taxon>Neoteleostei</taxon>
        <taxon>Acanthomorphata</taxon>
        <taxon>Eupercaria</taxon>
        <taxon>Perciformes</taxon>
        <taxon>Notothenioidei</taxon>
        <taxon>Channichthyidae</taxon>
        <taxon>Champsocephalus</taxon>
    </lineage>
</organism>
<keyword evidence="2" id="KW-1185">Reference proteome</keyword>